<proteinExistence type="predicted"/>
<sequence length="71" mass="8266">MMAVGAGAVKKEHQGVWVLHGGVHAIDAQQERQQDRANNIHEYSKMKINKRDLKWTVFFCGGFWWIKHSRC</sequence>
<reference evidence="1 2" key="1">
    <citation type="submission" date="2017-10" db="EMBL/GenBank/DDBJ databases">
        <authorList>
            <person name="Banno H."/>
            <person name="Chua N.-H."/>
        </authorList>
    </citation>
    <scope>NUCLEOTIDE SEQUENCE [LARGE SCALE GENOMIC DNA]</scope>
    <source>
        <strain evidence="1">Vibrio tapetis CECT4600</strain>
        <plasmid evidence="2">Plasmid p</plasmid>
    </source>
</reference>
<geneLocation type="plasmid" evidence="2">
    <name>p</name>
</geneLocation>
<dbReference type="EMBL" id="LT960613">
    <property type="protein sequence ID" value="SON53467.1"/>
    <property type="molecule type" value="Genomic_DNA"/>
</dbReference>
<gene>
    <name evidence="1" type="ORF">VTAP4600_P0023</name>
</gene>
<dbReference type="Proteomes" id="UP000235828">
    <property type="component" value="Plasmid P"/>
</dbReference>
<organism evidence="1 2">
    <name type="scientific">Vibrio tapetis subsp. tapetis</name>
    <dbReference type="NCBI Taxonomy" id="1671868"/>
    <lineage>
        <taxon>Bacteria</taxon>
        <taxon>Pseudomonadati</taxon>
        <taxon>Pseudomonadota</taxon>
        <taxon>Gammaproteobacteria</taxon>
        <taxon>Vibrionales</taxon>
        <taxon>Vibrionaceae</taxon>
        <taxon>Vibrio</taxon>
    </lineage>
</organism>
<name>A0A2N8ZNL7_9VIBR</name>
<accession>A0A2N8ZNL7</accession>
<dbReference type="AlphaFoldDB" id="A0A2N8ZNL7"/>
<evidence type="ECO:0000313" key="2">
    <source>
        <dbReference type="Proteomes" id="UP000235828"/>
    </source>
</evidence>
<dbReference type="KEGG" id="vta:P0023"/>
<protein>
    <submittedName>
        <fullName evidence="1">Uncharacterized protein</fullName>
    </submittedName>
</protein>
<keyword evidence="1" id="KW-0614">Plasmid</keyword>
<evidence type="ECO:0000313" key="1">
    <source>
        <dbReference type="EMBL" id="SON53467.1"/>
    </source>
</evidence>
<keyword evidence="2" id="KW-1185">Reference proteome</keyword>